<dbReference type="PANTHER" id="PTHR37841:SF1">
    <property type="entry name" value="DUF3298 DOMAIN-CONTAINING PROTEIN"/>
    <property type="match status" value="1"/>
</dbReference>
<name>A0A1B8PV67_MORLA</name>
<accession>A0A1B8PV67</accession>
<dbReference type="RefSeq" id="WP_065256709.1">
    <property type="nucleotide sequence ID" value="NZ_JARDJM010000031.1"/>
</dbReference>
<feature type="chain" id="PRO_5008611908" description="KWG Leptospira" evidence="1">
    <location>
        <begin position="32"/>
        <end position="284"/>
    </location>
</feature>
<dbReference type="InterPro" id="IPR032774">
    <property type="entry name" value="WG_beta_rep"/>
</dbReference>
<sequence length="284" mass="31727">MNISFFTPFTSRPKLALCLALSVFATTGVNAEDNVDSDDYALFELSEDIDACEDDANLPTGFTYTEYTSDCQYNENMTVITDGTSFGFADTNGNIVIHPAFEEASRFDEGLALVKQQGKYGYINPKGNFVIHPTFEDAWGFWEGRAKIAQNSKYGFIDKQGNIAIKPSFDETGNWFEQGLVSVKINDKWGFMDKNGQIKIAPIYDHVEDFSEQLALVAKDTGKTDSDGEPIIHYGYITPKGKIALPLKYDYATSFINGSAMVITDDSIYFINKKGERVEPSWQE</sequence>
<organism evidence="2 3">
    <name type="scientific">Moraxella lacunata</name>
    <dbReference type="NCBI Taxonomy" id="477"/>
    <lineage>
        <taxon>Bacteria</taxon>
        <taxon>Pseudomonadati</taxon>
        <taxon>Pseudomonadota</taxon>
        <taxon>Gammaproteobacteria</taxon>
        <taxon>Moraxellales</taxon>
        <taxon>Moraxellaceae</taxon>
        <taxon>Moraxella</taxon>
    </lineage>
</organism>
<evidence type="ECO:0000313" key="2">
    <source>
        <dbReference type="EMBL" id="OBX59168.1"/>
    </source>
</evidence>
<proteinExistence type="predicted"/>
<evidence type="ECO:0000313" key="3">
    <source>
        <dbReference type="Proteomes" id="UP000092607"/>
    </source>
</evidence>
<evidence type="ECO:0000256" key="1">
    <source>
        <dbReference type="SAM" id="SignalP"/>
    </source>
</evidence>
<dbReference type="Pfam" id="PF14903">
    <property type="entry name" value="WG_beta_rep"/>
    <property type="match status" value="3"/>
</dbReference>
<gene>
    <name evidence="2" type="ORF">A9309_11755</name>
</gene>
<dbReference type="SUPFAM" id="SSF69360">
    <property type="entry name" value="Cell wall binding repeat"/>
    <property type="match status" value="1"/>
</dbReference>
<keyword evidence="1" id="KW-0732">Signal</keyword>
<protein>
    <recommendedName>
        <fullName evidence="4">KWG Leptospira</fullName>
    </recommendedName>
</protein>
<reference evidence="2 3" key="1">
    <citation type="submission" date="2016-06" db="EMBL/GenBank/DDBJ databases">
        <title>Draft genome of Moraxella lacunata CCUG 57757A.</title>
        <authorList>
            <person name="Salva-Serra F."/>
            <person name="Engstrom-Jakobsson H."/>
            <person name="Thorell K."/>
            <person name="Gonzales-Siles L."/>
            <person name="Karlsson R."/>
            <person name="Boulund F."/>
            <person name="Engstrand L."/>
            <person name="Kristiansson E."/>
            <person name="Moore E."/>
        </authorList>
    </citation>
    <scope>NUCLEOTIDE SEQUENCE [LARGE SCALE GENOMIC DNA]</scope>
    <source>
        <strain evidence="2 3">CCUG 57757A</strain>
    </source>
</reference>
<comment type="caution">
    <text evidence="2">The sequence shown here is derived from an EMBL/GenBank/DDBJ whole genome shotgun (WGS) entry which is preliminary data.</text>
</comment>
<dbReference type="OrthoDB" id="5380961at2"/>
<evidence type="ECO:0008006" key="4">
    <source>
        <dbReference type="Google" id="ProtNLM"/>
    </source>
</evidence>
<dbReference type="Proteomes" id="UP000092607">
    <property type="component" value="Unassembled WGS sequence"/>
</dbReference>
<dbReference type="PANTHER" id="PTHR37841">
    <property type="entry name" value="GLR2918 PROTEIN"/>
    <property type="match status" value="1"/>
</dbReference>
<dbReference type="AlphaFoldDB" id="A0A1B8PV67"/>
<dbReference type="EMBL" id="LZMS01000117">
    <property type="protein sequence ID" value="OBX59168.1"/>
    <property type="molecule type" value="Genomic_DNA"/>
</dbReference>
<feature type="signal peptide" evidence="1">
    <location>
        <begin position="1"/>
        <end position="31"/>
    </location>
</feature>